<sequence length="217" mass="24944">MEFRFETELGGKNAVFELRTAPLTDEDAAKKTTLRGYKCEQVMVNGEALKNPAFISCYAETNKKEGPALCFKFGMAKWMEEQFGIENKKGQALYVGIPESVQAAYLEMLGKLDQEIERLQAEAEKRRDENDKNVRDDDIIELSYSPRFVGVRYPFDSNREKIESKIWSQFDGNLDLDDWIEVHLEPYCVGLGCGCSKKYRVPYREYAALLEAYKAQL</sequence>
<protein>
    <submittedName>
        <fullName evidence="2">Uncharacterized protein</fullName>
    </submittedName>
</protein>
<organism evidence="2 3">
    <name type="scientific">Eubacterium maltosivorans</name>
    <dbReference type="NCBI Taxonomy" id="2041044"/>
    <lineage>
        <taxon>Bacteria</taxon>
        <taxon>Bacillati</taxon>
        <taxon>Bacillota</taxon>
        <taxon>Clostridia</taxon>
        <taxon>Eubacteriales</taxon>
        <taxon>Eubacteriaceae</taxon>
        <taxon>Eubacterium</taxon>
    </lineage>
</organism>
<accession>A0A4V1GLQ1</accession>
<evidence type="ECO:0000256" key="1">
    <source>
        <dbReference type="SAM" id="Coils"/>
    </source>
</evidence>
<dbReference type="AlphaFoldDB" id="A0A4V1GLQ1"/>
<dbReference type="KEGG" id="emt:CPZ25_004255"/>
<evidence type="ECO:0000313" key="3">
    <source>
        <dbReference type="Proteomes" id="UP000218387"/>
    </source>
</evidence>
<evidence type="ECO:0000313" key="2">
    <source>
        <dbReference type="EMBL" id="QCT70566.1"/>
    </source>
</evidence>
<reference evidence="2 3" key="1">
    <citation type="submission" date="2018-05" db="EMBL/GenBank/DDBJ databases">
        <title>Genome comparison of Eubacterium sp.</title>
        <authorList>
            <person name="Feng Y."/>
            <person name="Sanchez-Andrea I."/>
            <person name="Stams A.J.M."/>
            <person name="De Vos W.M."/>
        </authorList>
    </citation>
    <scope>NUCLEOTIDE SEQUENCE [LARGE SCALE GENOMIC DNA]</scope>
    <source>
        <strain evidence="2 3">YI</strain>
    </source>
</reference>
<feature type="coiled-coil region" evidence="1">
    <location>
        <begin position="102"/>
        <end position="136"/>
    </location>
</feature>
<name>A0A4V1GLQ1_EUBML</name>
<dbReference type="RefSeq" id="WP_074616752.1">
    <property type="nucleotide sequence ID" value="NZ_CABJDW020000005.1"/>
</dbReference>
<keyword evidence="1" id="KW-0175">Coiled coil</keyword>
<proteinExistence type="predicted"/>
<dbReference type="EMBL" id="CP029487">
    <property type="protein sequence ID" value="QCT70566.1"/>
    <property type="molecule type" value="Genomic_DNA"/>
</dbReference>
<keyword evidence="3" id="KW-1185">Reference proteome</keyword>
<gene>
    <name evidence="2" type="ORF">CPZ25_004255</name>
</gene>
<dbReference type="Proteomes" id="UP000218387">
    <property type="component" value="Chromosome"/>
</dbReference>